<proteinExistence type="predicted"/>
<evidence type="ECO:0000256" key="1">
    <source>
        <dbReference type="SAM" id="MobiDB-lite"/>
    </source>
</evidence>
<dbReference type="Pfam" id="PF15928">
    <property type="entry name" value="DUF4746"/>
    <property type="match status" value="1"/>
</dbReference>
<dbReference type="Proteomes" id="UP000299102">
    <property type="component" value="Unassembled WGS sequence"/>
</dbReference>
<sequence length="343" mass="37031">MYNHGTCLSRGGVVVADKCPLVVGRESARWLAVEEPELGAPPALAALAERPSLALLLKKMPDREGDVIALARRALFGEEDGVSSEEGAKVPPTVAAEVRADGVPGLLVPADRHRRAAVLDILFPKMVCAVVEPPSVAEPPHVALMFGAWQRRAVLSAAALPHVAPKVLRHGFYSGIDIEHPQLLSKTVDEYELRPDKDYAETIVLMVAVGAAEPALAEPDQVDGPPPELLELGPIHVSEDAVVGATECERFFPAGYDAPKPTPKPKEKKKKKGIYGTAEPLTVRISPTRQIRYELTCRTILTTSEYTESEGVTKAHYTRYESERGSSDVIAATKINYVEGAEP</sequence>
<feature type="domain" description="DUF4746" evidence="2">
    <location>
        <begin position="81"/>
        <end position="258"/>
    </location>
</feature>
<dbReference type="EMBL" id="BGZK01000618">
    <property type="protein sequence ID" value="GBP53190.1"/>
    <property type="molecule type" value="Genomic_DNA"/>
</dbReference>
<accession>A0A4C1WQQ6</accession>
<name>A0A4C1WQQ6_EUMVA</name>
<dbReference type="OrthoDB" id="10263751at2759"/>
<evidence type="ECO:0000313" key="4">
    <source>
        <dbReference type="Proteomes" id="UP000299102"/>
    </source>
</evidence>
<dbReference type="InterPro" id="IPR031827">
    <property type="entry name" value="DUF4746"/>
</dbReference>
<evidence type="ECO:0000259" key="2">
    <source>
        <dbReference type="Pfam" id="PF15928"/>
    </source>
</evidence>
<dbReference type="AlphaFoldDB" id="A0A4C1WQQ6"/>
<evidence type="ECO:0000313" key="3">
    <source>
        <dbReference type="EMBL" id="GBP53190.1"/>
    </source>
</evidence>
<feature type="region of interest" description="Disordered" evidence="1">
    <location>
        <begin position="254"/>
        <end position="273"/>
    </location>
</feature>
<organism evidence="3 4">
    <name type="scientific">Eumeta variegata</name>
    <name type="common">Bagworm moth</name>
    <name type="synonym">Eumeta japonica</name>
    <dbReference type="NCBI Taxonomy" id="151549"/>
    <lineage>
        <taxon>Eukaryota</taxon>
        <taxon>Metazoa</taxon>
        <taxon>Ecdysozoa</taxon>
        <taxon>Arthropoda</taxon>
        <taxon>Hexapoda</taxon>
        <taxon>Insecta</taxon>
        <taxon>Pterygota</taxon>
        <taxon>Neoptera</taxon>
        <taxon>Endopterygota</taxon>
        <taxon>Lepidoptera</taxon>
        <taxon>Glossata</taxon>
        <taxon>Ditrysia</taxon>
        <taxon>Tineoidea</taxon>
        <taxon>Psychidae</taxon>
        <taxon>Oiketicinae</taxon>
        <taxon>Eumeta</taxon>
    </lineage>
</organism>
<gene>
    <name evidence="3" type="ORF">EVAR_8967_1</name>
</gene>
<reference evidence="3 4" key="1">
    <citation type="journal article" date="2019" name="Commun. Biol.">
        <title>The bagworm genome reveals a unique fibroin gene that provides high tensile strength.</title>
        <authorList>
            <person name="Kono N."/>
            <person name="Nakamura H."/>
            <person name="Ohtoshi R."/>
            <person name="Tomita M."/>
            <person name="Numata K."/>
            <person name="Arakawa K."/>
        </authorList>
    </citation>
    <scope>NUCLEOTIDE SEQUENCE [LARGE SCALE GENOMIC DNA]</scope>
</reference>
<comment type="caution">
    <text evidence="3">The sequence shown here is derived from an EMBL/GenBank/DDBJ whole genome shotgun (WGS) entry which is preliminary data.</text>
</comment>
<dbReference type="STRING" id="151549.A0A4C1WQQ6"/>
<keyword evidence="4" id="KW-1185">Reference proteome</keyword>
<protein>
    <recommendedName>
        <fullName evidence="2">DUF4746 domain-containing protein</fullName>
    </recommendedName>
</protein>